<evidence type="ECO:0000313" key="2">
    <source>
        <dbReference type="EMBL" id="KAG8508469.1"/>
    </source>
</evidence>
<keyword evidence="3" id="KW-1185">Reference proteome</keyword>
<keyword evidence="2" id="KW-0687">Ribonucleoprotein</keyword>
<sequence>ESFIESRVLDDLQMKVEDVLKFQTTGTHLAAPNEFQIELPLLAANAIAATENPLTSVSYHPETLTSCAEVGCYHIATVVAATLLPELSLTRCRHLSRTWWLQVLTISVSQRLSVLCGPTIASDKRAHSGSLVVDAGLGISVHAWHHFLTCKGEKIAIERAMTKEEFPDECSALAPKFAATQAEVPHWSGGEQVLDVPVQEVPAEDWHIQSATKDRSVAAPAQATEGIEITNE</sequence>
<feature type="non-terminal residue" evidence="2">
    <location>
        <position position="232"/>
    </location>
</feature>
<comment type="caution">
    <text evidence="2">The sequence shown here is derived from an EMBL/GenBank/DDBJ whole genome shotgun (WGS) entry which is preliminary data.</text>
</comment>
<accession>A0A8J5ZRP7</accession>
<proteinExistence type="predicted"/>
<name>A0A8J5ZRP7_GALPY</name>
<feature type="region of interest" description="Disordered" evidence="1">
    <location>
        <begin position="209"/>
        <end position="232"/>
    </location>
</feature>
<organism evidence="2 3">
    <name type="scientific">Galemys pyrenaicus</name>
    <name type="common">Iberian desman</name>
    <name type="synonym">Pyrenean desman</name>
    <dbReference type="NCBI Taxonomy" id="202257"/>
    <lineage>
        <taxon>Eukaryota</taxon>
        <taxon>Metazoa</taxon>
        <taxon>Chordata</taxon>
        <taxon>Craniata</taxon>
        <taxon>Vertebrata</taxon>
        <taxon>Euteleostomi</taxon>
        <taxon>Mammalia</taxon>
        <taxon>Eutheria</taxon>
        <taxon>Laurasiatheria</taxon>
        <taxon>Eulipotyphla</taxon>
        <taxon>Talpidae</taxon>
        <taxon>Galemys</taxon>
    </lineage>
</organism>
<dbReference type="GO" id="GO:0005840">
    <property type="term" value="C:ribosome"/>
    <property type="evidence" value="ECO:0007669"/>
    <property type="project" value="UniProtKB-KW"/>
</dbReference>
<keyword evidence="2" id="KW-0689">Ribosomal protein</keyword>
<feature type="non-terminal residue" evidence="2">
    <location>
        <position position="1"/>
    </location>
</feature>
<gene>
    <name evidence="2" type="ORF">J0S82_013330</name>
</gene>
<dbReference type="AlphaFoldDB" id="A0A8J5ZRP7"/>
<reference evidence="2" key="1">
    <citation type="journal article" date="2021" name="Evol. Appl.">
        <title>The genome of the Pyrenean desman and the effects of bottlenecks and inbreeding on the genomic landscape of an endangered species.</title>
        <authorList>
            <person name="Escoda L."/>
            <person name="Castresana J."/>
        </authorList>
    </citation>
    <scope>NUCLEOTIDE SEQUENCE</scope>
    <source>
        <strain evidence="2">IBE-C5619</strain>
    </source>
</reference>
<evidence type="ECO:0000313" key="3">
    <source>
        <dbReference type="Proteomes" id="UP000700334"/>
    </source>
</evidence>
<protein>
    <submittedName>
        <fullName evidence="2">40S ribosomal protein SA</fullName>
    </submittedName>
</protein>
<dbReference type="EMBL" id="JAGFMF010012021">
    <property type="protein sequence ID" value="KAG8508469.1"/>
    <property type="molecule type" value="Genomic_DNA"/>
</dbReference>
<evidence type="ECO:0000256" key="1">
    <source>
        <dbReference type="SAM" id="MobiDB-lite"/>
    </source>
</evidence>
<dbReference type="Proteomes" id="UP000700334">
    <property type="component" value="Unassembled WGS sequence"/>
</dbReference>